<comment type="caution">
    <text evidence="2">The sequence shown here is derived from an EMBL/GenBank/DDBJ whole genome shotgun (WGS) entry which is preliminary data.</text>
</comment>
<sequence length="167" mass="19953">MIIYTNISPVTKAYTNINHIYYLKKQNPKKVYLCVWDNFVFEHPVFEKGLDHTTNKVQKLQENIEILEKLMNHLNIDYKIIYLSEAMDRFLKNSEYSQILHKILSRFKIQDLEKGTEIDYIPFNQISFSKINYIIADYLIAMYLPELFPELCSTAPNHYLTSERFKV</sequence>
<reference evidence="2" key="1">
    <citation type="journal article" date="2014" name="Front. Microbiol.">
        <title>High frequency of phylogenetically diverse reductive dehalogenase-homologous genes in deep subseafloor sedimentary metagenomes.</title>
        <authorList>
            <person name="Kawai M."/>
            <person name="Futagami T."/>
            <person name="Toyoda A."/>
            <person name="Takaki Y."/>
            <person name="Nishi S."/>
            <person name="Hori S."/>
            <person name="Arai W."/>
            <person name="Tsubouchi T."/>
            <person name="Morono Y."/>
            <person name="Uchiyama I."/>
            <person name="Ito T."/>
            <person name="Fujiyama A."/>
            <person name="Inagaki F."/>
            <person name="Takami H."/>
        </authorList>
    </citation>
    <scope>NUCLEOTIDE SEQUENCE</scope>
    <source>
        <strain evidence="2">Expedition CK06-06</strain>
    </source>
</reference>
<proteinExistence type="predicted"/>
<protein>
    <submittedName>
        <fullName evidence="2">Uncharacterized protein</fullName>
    </submittedName>
</protein>
<organism evidence="2">
    <name type="scientific">marine sediment metagenome</name>
    <dbReference type="NCBI Taxonomy" id="412755"/>
    <lineage>
        <taxon>unclassified sequences</taxon>
        <taxon>metagenomes</taxon>
        <taxon>ecological metagenomes</taxon>
    </lineage>
</organism>
<feature type="coiled-coil region" evidence="1">
    <location>
        <begin position="50"/>
        <end position="77"/>
    </location>
</feature>
<feature type="non-terminal residue" evidence="2">
    <location>
        <position position="167"/>
    </location>
</feature>
<evidence type="ECO:0000256" key="1">
    <source>
        <dbReference type="SAM" id="Coils"/>
    </source>
</evidence>
<name>X0WKN6_9ZZZZ</name>
<dbReference type="EMBL" id="BARS01045306">
    <property type="protein sequence ID" value="GAG31220.1"/>
    <property type="molecule type" value="Genomic_DNA"/>
</dbReference>
<keyword evidence="1" id="KW-0175">Coiled coil</keyword>
<accession>X0WKN6</accession>
<dbReference type="AlphaFoldDB" id="X0WKN6"/>
<evidence type="ECO:0000313" key="2">
    <source>
        <dbReference type="EMBL" id="GAG31220.1"/>
    </source>
</evidence>
<gene>
    <name evidence="2" type="ORF">S01H1_68321</name>
</gene>